<feature type="domain" description="Outer membrane protein beta-barrel" evidence="2">
    <location>
        <begin position="7"/>
        <end position="101"/>
    </location>
</feature>
<comment type="caution">
    <text evidence="3">The sequence shown here is derived from an EMBL/GenBank/DDBJ whole genome shotgun (WGS) entry which is preliminary data.</text>
</comment>
<dbReference type="Proteomes" id="UP000719267">
    <property type="component" value="Unassembled WGS sequence"/>
</dbReference>
<keyword evidence="4" id="KW-1185">Reference proteome</keyword>
<dbReference type="InterPro" id="IPR027385">
    <property type="entry name" value="Beta-barrel_OMP"/>
</dbReference>
<keyword evidence="1" id="KW-0732">Signal</keyword>
<dbReference type="Pfam" id="PF13505">
    <property type="entry name" value="OMP_b-brl"/>
    <property type="match status" value="1"/>
</dbReference>
<gene>
    <name evidence="3" type="ORF">KW502_05360</name>
</gene>
<sequence length="101" mass="11358">MDVFGRYYFFNDNKFNLFGELGLGYGHTKDINDNKFNGINVGLAPGVNYFVSEHFALEATFGILGYTSAKPDIEGVDNESTDSFQFSLNMSDINLGLIYRF</sequence>
<evidence type="ECO:0000313" key="4">
    <source>
        <dbReference type="Proteomes" id="UP000719267"/>
    </source>
</evidence>
<proteinExistence type="predicted"/>
<accession>A0ABS6W048</accession>
<evidence type="ECO:0000313" key="3">
    <source>
        <dbReference type="EMBL" id="MBW2961223.1"/>
    </source>
</evidence>
<name>A0ABS6W048_9FLAO</name>
<organism evidence="3 4">
    <name type="scientific">Mesonia aestuariivivens</name>
    <dbReference type="NCBI Taxonomy" id="2796128"/>
    <lineage>
        <taxon>Bacteria</taxon>
        <taxon>Pseudomonadati</taxon>
        <taxon>Bacteroidota</taxon>
        <taxon>Flavobacteriia</taxon>
        <taxon>Flavobacteriales</taxon>
        <taxon>Flavobacteriaceae</taxon>
        <taxon>Mesonia</taxon>
    </lineage>
</organism>
<evidence type="ECO:0000259" key="2">
    <source>
        <dbReference type="Pfam" id="PF13505"/>
    </source>
</evidence>
<dbReference type="EMBL" id="JAHWDF010000004">
    <property type="protein sequence ID" value="MBW2961223.1"/>
    <property type="molecule type" value="Genomic_DNA"/>
</dbReference>
<reference evidence="3 4" key="1">
    <citation type="submission" date="2021-07" db="EMBL/GenBank/DDBJ databases">
        <title>Mesonia aestuariivivens sp. nov., isolated from a tidal flat.</title>
        <authorList>
            <person name="Kim Y.-O."/>
            <person name="Yoon J.-H."/>
        </authorList>
    </citation>
    <scope>NUCLEOTIDE SEQUENCE [LARGE SCALE GENOMIC DNA]</scope>
    <source>
        <strain evidence="3 4">JHPTF-M18</strain>
    </source>
</reference>
<evidence type="ECO:0000256" key="1">
    <source>
        <dbReference type="ARBA" id="ARBA00022729"/>
    </source>
</evidence>
<protein>
    <submittedName>
        <fullName evidence="3">Outer membrane beta-barrel protein</fullName>
    </submittedName>
</protein>